<organism evidence="1">
    <name type="scientific">marine sediment metagenome</name>
    <dbReference type="NCBI Taxonomy" id="412755"/>
    <lineage>
        <taxon>unclassified sequences</taxon>
        <taxon>metagenomes</taxon>
        <taxon>ecological metagenomes</taxon>
    </lineage>
</organism>
<dbReference type="InterPro" id="IPR027417">
    <property type="entry name" value="P-loop_NTPase"/>
</dbReference>
<gene>
    <name evidence="1" type="ORF">LCGC14_2788590</name>
</gene>
<dbReference type="PANTHER" id="PTHR37816">
    <property type="entry name" value="YALI0E33011P"/>
    <property type="match status" value="1"/>
</dbReference>
<evidence type="ECO:0000313" key="1">
    <source>
        <dbReference type="EMBL" id="KKK83915.1"/>
    </source>
</evidence>
<accession>A0A0F8ZDB8</accession>
<proteinExistence type="predicted"/>
<evidence type="ECO:0008006" key="2">
    <source>
        <dbReference type="Google" id="ProtNLM"/>
    </source>
</evidence>
<dbReference type="PANTHER" id="PTHR37816:SF1">
    <property type="entry name" value="TOXIN"/>
    <property type="match status" value="1"/>
</dbReference>
<comment type="caution">
    <text evidence="1">The sequence shown here is derived from an EMBL/GenBank/DDBJ whole genome shotgun (WGS) entry which is preliminary data.</text>
</comment>
<dbReference type="InterPro" id="IPR052922">
    <property type="entry name" value="Cytidylate_Kinase-2"/>
</dbReference>
<dbReference type="EMBL" id="LAZR01052009">
    <property type="protein sequence ID" value="KKK83915.1"/>
    <property type="molecule type" value="Genomic_DNA"/>
</dbReference>
<dbReference type="AlphaFoldDB" id="A0A0F8ZDB8"/>
<reference evidence="1" key="1">
    <citation type="journal article" date="2015" name="Nature">
        <title>Complex archaea that bridge the gap between prokaryotes and eukaryotes.</title>
        <authorList>
            <person name="Spang A."/>
            <person name="Saw J.H."/>
            <person name="Jorgensen S.L."/>
            <person name="Zaremba-Niedzwiedzka K."/>
            <person name="Martijn J."/>
            <person name="Lind A.E."/>
            <person name="van Eijk R."/>
            <person name="Schleper C."/>
            <person name="Guy L."/>
            <person name="Ettema T.J."/>
        </authorList>
    </citation>
    <scope>NUCLEOTIDE SEQUENCE</scope>
</reference>
<dbReference type="SUPFAM" id="SSF52540">
    <property type="entry name" value="P-loop containing nucleoside triphosphate hydrolases"/>
    <property type="match status" value="1"/>
</dbReference>
<dbReference type="Gene3D" id="3.40.50.300">
    <property type="entry name" value="P-loop containing nucleotide triphosphate hydrolases"/>
    <property type="match status" value="1"/>
</dbReference>
<name>A0A0F8ZDB8_9ZZZZ</name>
<feature type="non-terminal residue" evidence="1">
    <location>
        <position position="184"/>
    </location>
</feature>
<sequence>MAKLSRPAPVTGDASRIGRRIVVYGPSGSGKSTVARQIGAALTLPIVELDALFHRPNWQPTPDDEFRVKILEALGRHDGGWVCDGNYDIARDLILPLAETVVWLRLPFRVVYWRLLKRTITRFWTKELLWETNRESFRQTFLSRDSILLWGISHWRAHFRNARRALKEIPHHATVVELYSMREV</sequence>
<protein>
    <recommendedName>
        <fullName evidence="2">Adenylate kinase</fullName>
    </recommendedName>
</protein>